<dbReference type="Proteomes" id="UP000054564">
    <property type="component" value="Unassembled WGS sequence"/>
</dbReference>
<comment type="caution">
    <text evidence="3">The sequence shown here is derived from an EMBL/GenBank/DDBJ whole genome shotgun (WGS) entry which is preliminary data.</text>
</comment>
<evidence type="ECO:0000256" key="1">
    <source>
        <dbReference type="SAM" id="MobiDB-lite"/>
    </source>
</evidence>
<evidence type="ECO:0000256" key="2">
    <source>
        <dbReference type="SAM" id="SignalP"/>
    </source>
</evidence>
<organism evidence="3 4">
    <name type="scientific">Puccinia striiformis f. sp. tritici PST-78</name>
    <dbReference type="NCBI Taxonomy" id="1165861"/>
    <lineage>
        <taxon>Eukaryota</taxon>
        <taxon>Fungi</taxon>
        <taxon>Dikarya</taxon>
        <taxon>Basidiomycota</taxon>
        <taxon>Pucciniomycotina</taxon>
        <taxon>Pucciniomycetes</taxon>
        <taxon>Pucciniales</taxon>
        <taxon>Pucciniaceae</taxon>
        <taxon>Puccinia</taxon>
    </lineage>
</organism>
<feature type="compositionally biased region" description="Basic and acidic residues" evidence="1">
    <location>
        <begin position="172"/>
        <end position="187"/>
    </location>
</feature>
<feature type="region of interest" description="Disordered" evidence="1">
    <location>
        <begin position="138"/>
        <end position="187"/>
    </location>
</feature>
<reference evidence="4" key="1">
    <citation type="submission" date="2014-03" db="EMBL/GenBank/DDBJ databases">
        <title>The Genome Sequence of Puccinia striiformis f. sp. tritici PST-78.</title>
        <authorList>
            <consortium name="The Broad Institute Genome Sequencing Platform"/>
            <person name="Cuomo C."/>
            <person name="Hulbert S."/>
            <person name="Chen X."/>
            <person name="Walker B."/>
            <person name="Young S.K."/>
            <person name="Zeng Q."/>
            <person name="Gargeya S."/>
            <person name="Fitzgerald M."/>
            <person name="Haas B."/>
            <person name="Abouelleil A."/>
            <person name="Alvarado L."/>
            <person name="Arachchi H.M."/>
            <person name="Berlin A.M."/>
            <person name="Chapman S.B."/>
            <person name="Goldberg J."/>
            <person name="Griggs A."/>
            <person name="Gujja S."/>
            <person name="Hansen M."/>
            <person name="Howarth C."/>
            <person name="Imamovic A."/>
            <person name="Larimer J."/>
            <person name="McCowan C."/>
            <person name="Montmayeur A."/>
            <person name="Murphy C."/>
            <person name="Neiman D."/>
            <person name="Pearson M."/>
            <person name="Priest M."/>
            <person name="Roberts A."/>
            <person name="Saif S."/>
            <person name="Shea T."/>
            <person name="Sisk P."/>
            <person name="Sykes S."/>
            <person name="Wortman J."/>
            <person name="Nusbaum C."/>
            <person name="Birren B."/>
        </authorList>
    </citation>
    <scope>NUCLEOTIDE SEQUENCE [LARGE SCALE GENOMIC DNA]</scope>
    <source>
        <strain evidence="4">race PST-78</strain>
    </source>
</reference>
<feature type="chain" id="PRO_5005549813" description="RxLR effector protein" evidence="2">
    <location>
        <begin position="17"/>
        <end position="187"/>
    </location>
</feature>
<feature type="region of interest" description="Disordered" evidence="1">
    <location>
        <begin position="19"/>
        <end position="121"/>
    </location>
</feature>
<feature type="compositionally biased region" description="Polar residues" evidence="1">
    <location>
        <begin position="47"/>
        <end position="68"/>
    </location>
</feature>
<feature type="signal peptide" evidence="2">
    <location>
        <begin position="1"/>
        <end position="16"/>
    </location>
</feature>
<evidence type="ECO:0008006" key="5">
    <source>
        <dbReference type="Google" id="ProtNLM"/>
    </source>
</evidence>
<dbReference type="OrthoDB" id="2507653at2759"/>
<dbReference type="AlphaFoldDB" id="A0A0L0VS13"/>
<evidence type="ECO:0000313" key="4">
    <source>
        <dbReference type="Proteomes" id="UP000054564"/>
    </source>
</evidence>
<feature type="compositionally biased region" description="Polar residues" evidence="1">
    <location>
        <begin position="90"/>
        <end position="112"/>
    </location>
</feature>
<keyword evidence="2" id="KW-0732">Signal</keyword>
<proteinExistence type="predicted"/>
<protein>
    <recommendedName>
        <fullName evidence="5">RxLR effector protein</fullName>
    </recommendedName>
</protein>
<keyword evidence="4" id="KW-1185">Reference proteome</keyword>
<evidence type="ECO:0000313" key="3">
    <source>
        <dbReference type="EMBL" id="KNF01805.1"/>
    </source>
</evidence>
<gene>
    <name evidence="3" type="ORF">PSTG_04924</name>
</gene>
<name>A0A0L0VS13_9BASI</name>
<sequence length="187" mass="20026">MKISAFLVCLPILVSSGHINNPARLEGENESSGSKESTKAPVRQPNDARSTGMANLHTTSLTKLSPSDTAEAPKNLKFLDKAQDSEAALHQSSQAGMIMSKRNSTKSAGSKSSTRRHISDNKAFESFLIQKRDKAIPSKNLLKTFLEDTKPGTNATSGQGPPKSKPVQAIKSPEKPADREPTSKPSS</sequence>
<accession>A0A0L0VS13</accession>
<dbReference type="EMBL" id="AJIL01000027">
    <property type="protein sequence ID" value="KNF01805.1"/>
    <property type="molecule type" value="Genomic_DNA"/>
</dbReference>